<dbReference type="GO" id="GO:0016020">
    <property type="term" value="C:membrane"/>
    <property type="evidence" value="ECO:0007669"/>
    <property type="project" value="UniProtKB-SubCell"/>
</dbReference>
<accession>A0A8R1Z1M8</accession>
<evidence type="ECO:0000256" key="2">
    <source>
        <dbReference type="ARBA" id="ARBA00009166"/>
    </source>
</evidence>
<evidence type="ECO:0000256" key="4">
    <source>
        <dbReference type="ARBA" id="ARBA00022989"/>
    </source>
</evidence>
<dbReference type="EnsemblMetazoa" id="PPA41800.1">
    <property type="protein sequence ID" value="PPA41800.1"/>
    <property type="gene ID" value="WBGene00280169"/>
</dbReference>
<keyword evidence="4" id="KW-1133">Transmembrane helix</keyword>
<keyword evidence="5" id="KW-0472">Membrane</keyword>
<reference evidence="7" key="1">
    <citation type="journal article" date="2008" name="Nat. Genet.">
        <title>The Pristionchus pacificus genome provides a unique perspective on nematode lifestyle and parasitism.</title>
        <authorList>
            <person name="Dieterich C."/>
            <person name="Clifton S.W."/>
            <person name="Schuster L.N."/>
            <person name="Chinwalla A."/>
            <person name="Delehaunty K."/>
            <person name="Dinkelacker I."/>
            <person name="Fulton L."/>
            <person name="Fulton R."/>
            <person name="Godfrey J."/>
            <person name="Minx P."/>
            <person name="Mitreva M."/>
            <person name="Roeseler W."/>
            <person name="Tian H."/>
            <person name="Witte H."/>
            <person name="Yang S.P."/>
            <person name="Wilson R.K."/>
            <person name="Sommer R.J."/>
        </authorList>
    </citation>
    <scope>NUCLEOTIDE SEQUENCE [LARGE SCALE GENOMIC DNA]</scope>
    <source>
        <strain evidence="7">PS312</strain>
    </source>
</reference>
<keyword evidence="3" id="KW-0812">Transmembrane</keyword>
<evidence type="ECO:0000256" key="5">
    <source>
        <dbReference type="ARBA" id="ARBA00023136"/>
    </source>
</evidence>
<dbReference type="Pfam" id="PF10317">
    <property type="entry name" value="7TM_GPCR_Srd"/>
    <property type="match status" value="3"/>
</dbReference>
<evidence type="ECO:0000313" key="7">
    <source>
        <dbReference type="Proteomes" id="UP000005239"/>
    </source>
</evidence>
<evidence type="ECO:0000256" key="3">
    <source>
        <dbReference type="ARBA" id="ARBA00022692"/>
    </source>
</evidence>
<dbReference type="AlphaFoldDB" id="A0A2A6CPC9"/>
<evidence type="ECO:0000313" key="6">
    <source>
        <dbReference type="EnsemblMetazoa" id="PPA41800.1"/>
    </source>
</evidence>
<dbReference type="InterPro" id="IPR019421">
    <property type="entry name" value="7TM_GPCR_serpentine_rcpt_Srd"/>
</dbReference>
<dbReference type="Proteomes" id="UP000005239">
    <property type="component" value="Unassembled WGS sequence"/>
</dbReference>
<comment type="subcellular location">
    <subcellularLocation>
        <location evidence="1">Membrane</location>
        <topology evidence="1">Multi-pass membrane protein</topology>
    </subcellularLocation>
</comment>
<evidence type="ECO:0000256" key="1">
    <source>
        <dbReference type="ARBA" id="ARBA00004141"/>
    </source>
</evidence>
<accession>A0A2A6CPC9</accession>
<gene>
    <name evidence="6" type="primary">WBGene00280169</name>
</gene>
<dbReference type="PANTHER" id="PTHR22945:SF40">
    <property type="entry name" value="SERPENTINE RECEPTOR, CLASS D (DELTA)-RELATED"/>
    <property type="match status" value="1"/>
</dbReference>
<reference evidence="6" key="2">
    <citation type="submission" date="2022-06" db="UniProtKB">
        <authorList>
            <consortium name="EnsemblMetazoa"/>
        </authorList>
    </citation>
    <scope>IDENTIFICATION</scope>
    <source>
        <strain evidence="6">PS312</strain>
    </source>
</reference>
<dbReference type="OrthoDB" id="5803780at2759"/>
<comment type="similarity">
    <text evidence="2">Belongs to the nematode receptor-like protein srd family.</text>
</comment>
<dbReference type="PANTHER" id="PTHR22945">
    <property type="entry name" value="SERPENTINE RECEPTOR, CLASS D DELTA"/>
    <property type="match status" value="1"/>
</dbReference>
<name>A0A2A6CPC9_PRIPA</name>
<organism evidence="6 7">
    <name type="scientific">Pristionchus pacificus</name>
    <name type="common">Parasitic nematode worm</name>
    <dbReference type="NCBI Taxonomy" id="54126"/>
    <lineage>
        <taxon>Eukaryota</taxon>
        <taxon>Metazoa</taxon>
        <taxon>Ecdysozoa</taxon>
        <taxon>Nematoda</taxon>
        <taxon>Chromadorea</taxon>
        <taxon>Rhabditida</taxon>
        <taxon>Rhabditina</taxon>
        <taxon>Diplogasteromorpha</taxon>
        <taxon>Diplogasteroidea</taxon>
        <taxon>Neodiplogasteridae</taxon>
        <taxon>Pristionchus</taxon>
    </lineage>
</organism>
<dbReference type="InterPro" id="IPR050920">
    <property type="entry name" value="Nematode_rcpt-like_delta"/>
</dbReference>
<keyword evidence="7" id="KW-1185">Reference proteome</keyword>
<proteinExistence type="inferred from homology"/>
<sequence length="705" mass="79488">MMTRSGDVRIIISYLSASFTFTSSKRKFRRHSLDMESDLLHLAIVYSLDGTAIAVNILLIGIIIARIVQWTAHRTPPSMSAYSVVLLHNAFIDLISATASALASARCNFTNCGAFFHGLRINRALLHYFLQKIICSNDGTMVEIYLGTCTKLGGMRVCNACQTTHMTFVNLSVAILLISFYYRLRAISDSSVHIQSPLRVWLLCSTTYIPVAIVWSVTHQSQHKYIARALTYQLLLPCTLAISATIWLLDVTGVYSSEWPQRLTMVSSSAFALASPIINLVHLPPYRRCFTWRRSSQGTNDRDYVLDSRTTRNQYSCGIWPDGKRIRYRIFMDIIQKGAYCTFRNLSHIICSNCNGFDIFAQKATLSISTTVIVSHQKSIARALTYQSLRPCTLAIAATIWLLDVTGVYYADYPQCMIMMNSAINACIFDHPSTQRAHRFHLSRRERYGGSEISSVICSSDGTMVEIYLGACSEMGRMPICNVCPTTHMTFVNLSIAILLISFHYRLRAISDSSVHSQSPLRVWLLCSITYVPVGCVWYLYYISARVTPEDILLRYGLSGKGYVTAWYTLADTAPVVLVVFIIVFSPSVMINVFFMRRRLLCRIAQTSVALQSHHKYIAMALTYQTLLPCTLAVAAIIWLLDLAGVYSSEWPQRMIMVSSSLFALASPLINLSYLPPYRRFLTRRRSQKTEPTRKQVAPIPETSD</sequence>
<protein>
    <submittedName>
        <fullName evidence="6">G protein-coupled receptor</fullName>
    </submittedName>
</protein>